<dbReference type="AlphaFoldDB" id="A0AAD7IIW6"/>
<feature type="signal peptide" evidence="1">
    <location>
        <begin position="1"/>
        <end position="20"/>
    </location>
</feature>
<comment type="caution">
    <text evidence="2">The sequence shown here is derived from an EMBL/GenBank/DDBJ whole genome shotgun (WGS) entry which is preliminary data.</text>
</comment>
<evidence type="ECO:0000256" key="1">
    <source>
        <dbReference type="SAM" id="SignalP"/>
    </source>
</evidence>
<proteinExistence type="predicted"/>
<keyword evidence="1" id="KW-0732">Signal</keyword>
<reference evidence="2" key="1">
    <citation type="submission" date="2023-03" db="EMBL/GenBank/DDBJ databases">
        <title>Massive genome expansion in bonnet fungi (Mycena s.s.) driven by repeated elements and novel gene families across ecological guilds.</title>
        <authorList>
            <consortium name="Lawrence Berkeley National Laboratory"/>
            <person name="Harder C.B."/>
            <person name="Miyauchi S."/>
            <person name="Viragh M."/>
            <person name="Kuo A."/>
            <person name="Thoen E."/>
            <person name="Andreopoulos B."/>
            <person name="Lu D."/>
            <person name="Skrede I."/>
            <person name="Drula E."/>
            <person name="Henrissat B."/>
            <person name="Morin E."/>
            <person name="Kohler A."/>
            <person name="Barry K."/>
            <person name="LaButti K."/>
            <person name="Morin E."/>
            <person name="Salamov A."/>
            <person name="Lipzen A."/>
            <person name="Mereny Z."/>
            <person name="Hegedus B."/>
            <person name="Baldrian P."/>
            <person name="Stursova M."/>
            <person name="Weitz H."/>
            <person name="Taylor A."/>
            <person name="Grigoriev I.V."/>
            <person name="Nagy L.G."/>
            <person name="Martin F."/>
            <person name="Kauserud H."/>
        </authorList>
    </citation>
    <scope>NUCLEOTIDE SEQUENCE</scope>
    <source>
        <strain evidence="2">CBHHK182m</strain>
    </source>
</reference>
<feature type="chain" id="PRO_5042003007" description="Secreted protein" evidence="1">
    <location>
        <begin position="21"/>
        <end position="189"/>
    </location>
</feature>
<organism evidence="2 3">
    <name type="scientific">Mycena metata</name>
    <dbReference type="NCBI Taxonomy" id="1033252"/>
    <lineage>
        <taxon>Eukaryota</taxon>
        <taxon>Fungi</taxon>
        <taxon>Dikarya</taxon>
        <taxon>Basidiomycota</taxon>
        <taxon>Agaricomycotina</taxon>
        <taxon>Agaricomycetes</taxon>
        <taxon>Agaricomycetidae</taxon>
        <taxon>Agaricales</taxon>
        <taxon>Marasmiineae</taxon>
        <taxon>Mycenaceae</taxon>
        <taxon>Mycena</taxon>
    </lineage>
</organism>
<evidence type="ECO:0000313" key="3">
    <source>
        <dbReference type="Proteomes" id="UP001215598"/>
    </source>
</evidence>
<protein>
    <recommendedName>
        <fullName evidence="4">Secreted protein</fullName>
    </recommendedName>
</protein>
<keyword evidence="3" id="KW-1185">Reference proteome</keyword>
<name>A0AAD7IIW6_9AGAR</name>
<accession>A0AAD7IIW6</accession>
<dbReference type="EMBL" id="JARKIB010000088">
    <property type="protein sequence ID" value="KAJ7744181.1"/>
    <property type="molecule type" value="Genomic_DNA"/>
</dbReference>
<evidence type="ECO:0000313" key="2">
    <source>
        <dbReference type="EMBL" id="KAJ7744181.1"/>
    </source>
</evidence>
<dbReference type="Proteomes" id="UP001215598">
    <property type="component" value="Unassembled WGS sequence"/>
</dbReference>
<gene>
    <name evidence="2" type="ORF">B0H16DRAFT_1693310</name>
</gene>
<evidence type="ECO:0008006" key="4">
    <source>
        <dbReference type="Google" id="ProtNLM"/>
    </source>
</evidence>
<sequence length="189" mass="21151">MTESPGPLIRTLLLLVCTACQNFERLMSGFTARLISVERNEIAPKNLQKEFTLGRDSSTAHNMADNISSHGCHTHQSRPRVESRARHWRALPAPKEKIHANFLFGFKCCKLEVVIGQNGADSKGLPFRHVLRDSIWAFQFFNILRGFQRHISMLLWRPSGASGPAIKGSARTVEKFADLGSSRTSLNPP</sequence>